<keyword evidence="2" id="KW-1185">Reference proteome</keyword>
<feature type="non-terminal residue" evidence="3">
    <location>
        <position position="233"/>
    </location>
</feature>
<evidence type="ECO:0000256" key="1">
    <source>
        <dbReference type="SAM" id="MobiDB-lite"/>
    </source>
</evidence>
<organism evidence="2 3">
    <name type="scientific">Galeopterus variegatus</name>
    <name type="common">Malayan flying lemur</name>
    <name type="synonym">Cynocephalus variegatus</name>
    <dbReference type="NCBI Taxonomy" id="482537"/>
    <lineage>
        <taxon>Eukaryota</taxon>
        <taxon>Metazoa</taxon>
        <taxon>Chordata</taxon>
        <taxon>Craniata</taxon>
        <taxon>Vertebrata</taxon>
        <taxon>Euteleostomi</taxon>
        <taxon>Mammalia</taxon>
        <taxon>Eutheria</taxon>
        <taxon>Euarchontoglires</taxon>
        <taxon>Dermoptera</taxon>
        <taxon>Cynocephalidae</taxon>
        <taxon>Galeopterus</taxon>
    </lineage>
</organism>
<dbReference type="Proteomes" id="UP000694923">
    <property type="component" value="Unplaced"/>
</dbReference>
<evidence type="ECO:0000313" key="3">
    <source>
        <dbReference type="RefSeq" id="XP_008592705.1"/>
    </source>
</evidence>
<name>A0ABM0SIL4_GALVR</name>
<reference evidence="3" key="1">
    <citation type="submission" date="2025-08" db="UniProtKB">
        <authorList>
            <consortium name="RefSeq"/>
        </authorList>
    </citation>
    <scope>IDENTIFICATION</scope>
</reference>
<dbReference type="RefSeq" id="XP_008592705.1">
    <property type="nucleotide sequence ID" value="XM_008594483.1"/>
</dbReference>
<feature type="compositionally biased region" description="Polar residues" evidence="1">
    <location>
        <begin position="220"/>
        <end position="233"/>
    </location>
</feature>
<proteinExistence type="predicted"/>
<feature type="region of interest" description="Disordered" evidence="1">
    <location>
        <begin position="180"/>
        <end position="233"/>
    </location>
</feature>
<gene>
    <name evidence="3" type="primary">LOC103610280</name>
</gene>
<protein>
    <submittedName>
        <fullName evidence="3">Uncharacterized protein LOC103610280</fullName>
    </submittedName>
</protein>
<evidence type="ECO:0000313" key="2">
    <source>
        <dbReference type="Proteomes" id="UP000694923"/>
    </source>
</evidence>
<feature type="region of interest" description="Disordered" evidence="1">
    <location>
        <begin position="19"/>
        <end position="42"/>
    </location>
</feature>
<accession>A0ABM0SIL4</accession>
<sequence>MTFLTDELEQRLITQNNKEDTVDSNCPMGMKNSKESPSSLRNVEKDKCQLTPVAKNECHRDFENLSNENHDEVCFQMDFPPNTAESNCAVCATDNLFLFEKTLTNVADQYGNQDEKRLGLTSCKQEPAECQRISSTRSNSEDENKNDSNENYYHQIDILLSPQKQKALKDWNLEINSLQKLPPELAPRGGRASDGSQEEAVDQWARRRQQFKEGKRCSSVGGSSFTSNVTEGS</sequence>
<dbReference type="GeneID" id="103610280"/>